<sequence length="63" mass="6977">MVRMHDDAIANFESADESLMVRVYIGSISKGMLTQLVSLLWASKTLLYERPYVVTGNIKVAGS</sequence>
<dbReference type="AlphaFoldDB" id="A0A9W7QL31"/>
<evidence type="ECO:0000313" key="3">
    <source>
        <dbReference type="Proteomes" id="UP000075476"/>
    </source>
</evidence>
<comment type="caution">
    <text evidence="2">The sequence shown here is derived from an EMBL/GenBank/DDBJ whole genome shotgun (WGS) entry which is preliminary data.</text>
</comment>
<protein>
    <submittedName>
        <fullName evidence="2">Uncharacterized protein</fullName>
    </submittedName>
</protein>
<evidence type="ECO:0000313" key="4">
    <source>
        <dbReference type="Proteomes" id="UP000461739"/>
    </source>
</evidence>
<organism evidence="2 3">
    <name type="scientific">Bacillus cereus</name>
    <dbReference type="NCBI Taxonomy" id="1396"/>
    <lineage>
        <taxon>Bacteria</taxon>
        <taxon>Bacillati</taxon>
        <taxon>Bacillota</taxon>
        <taxon>Bacilli</taxon>
        <taxon>Bacillales</taxon>
        <taxon>Bacillaceae</taxon>
        <taxon>Bacillus</taxon>
        <taxon>Bacillus cereus group</taxon>
    </lineage>
</organism>
<dbReference type="Proteomes" id="UP000075476">
    <property type="component" value="Unassembled WGS sequence"/>
</dbReference>
<proteinExistence type="predicted"/>
<reference evidence="1 4" key="2">
    <citation type="submission" date="2019-10" db="EMBL/GenBank/DDBJ databases">
        <title>Bacillus from the desert of Cuatro Cinegas, Coahuila.</title>
        <authorList>
            <person name="Olmedo-Alvarez G."/>
            <person name="Saldana S."/>
            <person name="Barcelo D."/>
        </authorList>
    </citation>
    <scope>NUCLEOTIDE SEQUENCE [LARGE SCALE GENOMIC DNA]</scope>
    <source>
        <strain evidence="1 4">CH316_11T</strain>
    </source>
</reference>
<name>A0A9W7QL31_BACCE</name>
<dbReference type="Proteomes" id="UP000461739">
    <property type="component" value="Unassembled WGS sequence"/>
</dbReference>
<reference evidence="2 3" key="1">
    <citation type="submission" date="2015-12" db="EMBL/GenBank/DDBJ databases">
        <title>Bacillus cereus Group isolate.</title>
        <authorList>
            <person name="Kovac J."/>
        </authorList>
    </citation>
    <scope>NUCLEOTIDE SEQUENCE [LARGE SCALE GENOMIC DNA]</scope>
    <source>
        <strain evidence="2 3">FSL K6-0073</strain>
    </source>
</reference>
<dbReference type="EMBL" id="LOMO01000280">
    <property type="protein sequence ID" value="KXY26597.1"/>
    <property type="molecule type" value="Genomic_DNA"/>
</dbReference>
<evidence type="ECO:0000313" key="1">
    <source>
        <dbReference type="EMBL" id="KAB2446064.1"/>
    </source>
</evidence>
<gene>
    <name evidence="2" type="ORF">AT268_06300</name>
    <name evidence="1" type="ORF">F8165_28495</name>
</gene>
<dbReference type="EMBL" id="WBPI01000027">
    <property type="protein sequence ID" value="KAB2446064.1"/>
    <property type="molecule type" value="Genomic_DNA"/>
</dbReference>
<evidence type="ECO:0000313" key="2">
    <source>
        <dbReference type="EMBL" id="KXY26597.1"/>
    </source>
</evidence>
<accession>A0A9W7QL31</accession>